<gene>
    <name evidence="1" type="ORF">BDN72DRAFT_838418</name>
</gene>
<name>A0ACD3AZ45_9AGAR</name>
<evidence type="ECO:0000313" key="1">
    <source>
        <dbReference type="EMBL" id="TFK70886.1"/>
    </source>
</evidence>
<reference evidence="1 2" key="1">
    <citation type="journal article" date="2019" name="Nat. Ecol. Evol.">
        <title>Megaphylogeny resolves global patterns of mushroom evolution.</title>
        <authorList>
            <person name="Varga T."/>
            <person name="Krizsan K."/>
            <person name="Foldi C."/>
            <person name="Dima B."/>
            <person name="Sanchez-Garcia M."/>
            <person name="Sanchez-Ramirez S."/>
            <person name="Szollosi G.J."/>
            <person name="Szarkandi J.G."/>
            <person name="Papp V."/>
            <person name="Albert L."/>
            <person name="Andreopoulos W."/>
            <person name="Angelini C."/>
            <person name="Antonin V."/>
            <person name="Barry K.W."/>
            <person name="Bougher N.L."/>
            <person name="Buchanan P."/>
            <person name="Buyck B."/>
            <person name="Bense V."/>
            <person name="Catcheside P."/>
            <person name="Chovatia M."/>
            <person name="Cooper J."/>
            <person name="Damon W."/>
            <person name="Desjardin D."/>
            <person name="Finy P."/>
            <person name="Geml J."/>
            <person name="Haridas S."/>
            <person name="Hughes K."/>
            <person name="Justo A."/>
            <person name="Karasinski D."/>
            <person name="Kautmanova I."/>
            <person name="Kiss B."/>
            <person name="Kocsube S."/>
            <person name="Kotiranta H."/>
            <person name="LaButti K.M."/>
            <person name="Lechner B.E."/>
            <person name="Liimatainen K."/>
            <person name="Lipzen A."/>
            <person name="Lukacs Z."/>
            <person name="Mihaltcheva S."/>
            <person name="Morgado L.N."/>
            <person name="Niskanen T."/>
            <person name="Noordeloos M.E."/>
            <person name="Ohm R.A."/>
            <person name="Ortiz-Santana B."/>
            <person name="Ovrebo C."/>
            <person name="Racz N."/>
            <person name="Riley R."/>
            <person name="Savchenko A."/>
            <person name="Shiryaev A."/>
            <person name="Soop K."/>
            <person name="Spirin V."/>
            <person name="Szebenyi C."/>
            <person name="Tomsovsky M."/>
            <person name="Tulloss R.E."/>
            <person name="Uehling J."/>
            <person name="Grigoriev I.V."/>
            <person name="Vagvolgyi C."/>
            <person name="Papp T."/>
            <person name="Martin F.M."/>
            <person name="Miettinen O."/>
            <person name="Hibbett D.S."/>
            <person name="Nagy L.G."/>
        </authorList>
    </citation>
    <scope>NUCLEOTIDE SEQUENCE [LARGE SCALE GENOMIC DNA]</scope>
    <source>
        <strain evidence="1 2">NL-1719</strain>
    </source>
</reference>
<dbReference type="Proteomes" id="UP000308600">
    <property type="component" value="Unassembled WGS sequence"/>
</dbReference>
<keyword evidence="2" id="KW-1185">Reference proteome</keyword>
<organism evidence="1 2">
    <name type="scientific">Pluteus cervinus</name>
    <dbReference type="NCBI Taxonomy" id="181527"/>
    <lineage>
        <taxon>Eukaryota</taxon>
        <taxon>Fungi</taxon>
        <taxon>Dikarya</taxon>
        <taxon>Basidiomycota</taxon>
        <taxon>Agaricomycotina</taxon>
        <taxon>Agaricomycetes</taxon>
        <taxon>Agaricomycetidae</taxon>
        <taxon>Agaricales</taxon>
        <taxon>Pluteineae</taxon>
        <taxon>Pluteaceae</taxon>
        <taxon>Pluteus</taxon>
    </lineage>
</organism>
<proteinExistence type="predicted"/>
<protein>
    <submittedName>
        <fullName evidence="1">Uncharacterized protein</fullName>
    </submittedName>
</protein>
<sequence length="125" mass="12999">MQAKFLSAIIVIAASLGVSAAPAGEGAVNFCPETNWGGGCENLVLELGQCQEINDVLPGGIIGSIGPGDQIFCYGYKQQQCAGDVTWIWTQPGEADGGVSSGVPWKGNLQSLLCYTTKYTGGWPV</sequence>
<dbReference type="EMBL" id="ML208306">
    <property type="protein sequence ID" value="TFK70886.1"/>
    <property type="molecule type" value="Genomic_DNA"/>
</dbReference>
<accession>A0ACD3AZ45</accession>
<evidence type="ECO:0000313" key="2">
    <source>
        <dbReference type="Proteomes" id="UP000308600"/>
    </source>
</evidence>